<proteinExistence type="predicted"/>
<dbReference type="OrthoDB" id="2388134at2759"/>
<reference evidence="2" key="1">
    <citation type="submission" date="2019-10" db="EMBL/GenBank/DDBJ databases">
        <title>Conservation and host-specific expression of non-tandemly repeated heterogenous ribosome RNA gene in arbuscular mycorrhizal fungi.</title>
        <authorList>
            <person name="Maeda T."/>
            <person name="Kobayashi Y."/>
            <person name="Nakagawa T."/>
            <person name="Ezawa T."/>
            <person name="Yamaguchi K."/>
            <person name="Bino T."/>
            <person name="Nishimoto Y."/>
            <person name="Shigenobu S."/>
            <person name="Kawaguchi M."/>
        </authorList>
    </citation>
    <scope>NUCLEOTIDE SEQUENCE</scope>
    <source>
        <strain evidence="2">HR1</strain>
    </source>
</reference>
<dbReference type="EMBL" id="BLAL01000040">
    <property type="protein sequence ID" value="GES78776.1"/>
    <property type="molecule type" value="Genomic_DNA"/>
</dbReference>
<feature type="signal peptide" evidence="1">
    <location>
        <begin position="1"/>
        <end position="24"/>
    </location>
</feature>
<evidence type="ECO:0000313" key="2">
    <source>
        <dbReference type="EMBL" id="GES78776.1"/>
    </source>
</evidence>
<evidence type="ECO:0008006" key="4">
    <source>
        <dbReference type="Google" id="ProtNLM"/>
    </source>
</evidence>
<evidence type="ECO:0000313" key="3">
    <source>
        <dbReference type="Proteomes" id="UP000615446"/>
    </source>
</evidence>
<dbReference type="AlphaFoldDB" id="A0A8H3L263"/>
<evidence type="ECO:0000256" key="1">
    <source>
        <dbReference type="SAM" id="SignalP"/>
    </source>
</evidence>
<feature type="chain" id="PRO_5034369236" description="DDE-1 domain-containing protein" evidence="1">
    <location>
        <begin position="25"/>
        <end position="136"/>
    </location>
</feature>
<comment type="caution">
    <text evidence="2">The sequence shown here is derived from an EMBL/GenBank/DDBJ whole genome shotgun (WGS) entry which is preliminary data.</text>
</comment>
<accession>A0A8H3L263</accession>
<keyword evidence="1" id="KW-0732">Signal</keyword>
<organism evidence="2 3">
    <name type="scientific">Rhizophagus clarus</name>
    <dbReference type="NCBI Taxonomy" id="94130"/>
    <lineage>
        <taxon>Eukaryota</taxon>
        <taxon>Fungi</taxon>
        <taxon>Fungi incertae sedis</taxon>
        <taxon>Mucoromycota</taxon>
        <taxon>Glomeromycotina</taxon>
        <taxon>Glomeromycetes</taxon>
        <taxon>Glomerales</taxon>
        <taxon>Glomeraceae</taxon>
        <taxon>Rhizophagus</taxon>
    </lineage>
</organism>
<protein>
    <recommendedName>
        <fullName evidence="4">DDE-1 domain-containing protein</fullName>
    </recommendedName>
</protein>
<name>A0A8H3L263_9GLOM</name>
<dbReference type="Proteomes" id="UP000615446">
    <property type="component" value="Unassembled WGS sequence"/>
</dbReference>
<gene>
    <name evidence="2" type="ORF">RCL2_000608300</name>
</gene>
<sequence length="136" mass="16216">MYKKHISFVVTIIFLNFIVPDSDLKLNQYYTNRNFPAWWQGFKKDWNKVMKTNIESAHRHDYLLIFFGDGANKIPSICQENDLWEREKDNIHFVKSFDSLIKPVVKAVEECEKKLVARIQQSTWSSKSGRLAFWLR</sequence>